<evidence type="ECO:0000259" key="1">
    <source>
        <dbReference type="Pfam" id="PF20335"/>
    </source>
</evidence>
<protein>
    <recommendedName>
        <fullName evidence="1">DUF6630 domain-containing protein</fullName>
    </recommendedName>
</protein>
<keyword evidence="3" id="KW-1185">Reference proteome</keyword>
<dbReference type="InterPro" id="IPR046582">
    <property type="entry name" value="DUF6630"/>
</dbReference>
<comment type="caution">
    <text evidence="2">The sequence shown here is derived from an EMBL/GenBank/DDBJ whole genome shotgun (WGS) entry which is preliminary data.</text>
</comment>
<feature type="domain" description="DUF6630" evidence="1">
    <location>
        <begin position="163"/>
        <end position="297"/>
    </location>
</feature>
<evidence type="ECO:0000313" key="2">
    <source>
        <dbReference type="EMBL" id="TQV85810.1"/>
    </source>
</evidence>
<sequence>MLWGDKCINKVLSGQNSVMKQGAVLRSYFKELLFDKRVYIDNVQEKYEKIKSFSAIRSNRLLVKCKNPGIHSVKFLQSSETIELQVPGFILRFLYRVNHFVLKVYKRDSTLNGSSYQGSKYQYVRCDRATFFLARDYLAEVIDIAFAPKPTRLMRTYRNRLESLITIFDESAQINNLQRMIYQPAKQLDFSANDQRELEQMYWDKVIDCLEGECYFSAIDWQDHPDVVIGQLKRLGARHNKDIRLKASPQMKKDSDALLLELSLQIATLELRIVAFCLGDTTLVMIANSHEYSRARQRRFELRSFGMEIY</sequence>
<name>A0A545U8K9_9GAMM</name>
<dbReference type="AlphaFoldDB" id="A0A545U8K9"/>
<dbReference type="Pfam" id="PF20335">
    <property type="entry name" value="DUF6630"/>
    <property type="match status" value="1"/>
</dbReference>
<organism evidence="2 3">
    <name type="scientific">Aliikangiella coralliicola</name>
    <dbReference type="NCBI Taxonomy" id="2592383"/>
    <lineage>
        <taxon>Bacteria</taxon>
        <taxon>Pseudomonadati</taxon>
        <taxon>Pseudomonadota</taxon>
        <taxon>Gammaproteobacteria</taxon>
        <taxon>Oceanospirillales</taxon>
        <taxon>Pleioneaceae</taxon>
        <taxon>Aliikangiella</taxon>
    </lineage>
</organism>
<gene>
    <name evidence="2" type="ORF">FLL46_17955</name>
</gene>
<dbReference type="RefSeq" id="WP_142932729.1">
    <property type="nucleotide sequence ID" value="NZ_ML660167.1"/>
</dbReference>
<evidence type="ECO:0000313" key="3">
    <source>
        <dbReference type="Proteomes" id="UP000315439"/>
    </source>
</evidence>
<accession>A0A545U8K9</accession>
<reference evidence="2 3" key="1">
    <citation type="submission" date="2019-07" db="EMBL/GenBank/DDBJ databases">
        <title>Draft genome for Aliikangiella sp. M105.</title>
        <authorList>
            <person name="Wang G."/>
        </authorList>
    </citation>
    <scope>NUCLEOTIDE SEQUENCE [LARGE SCALE GENOMIC DNA]</scope>
    <source>
        <strain evidence="2 3">M105</strain>
    </source>
</reference>
<proteinExistence type="predicted"/>
<dbReference type="EMBL" id="VIKS01000011">
    <property type="protein sequence ID" value="TQV85810.1"/>
    <property type="molecule type" value="Genomic_DNA"/>
</dbReference>
<dbReference type="Proteomes" id="UP000315439">
    <property type="component" value="Unassembled WGS sequence"/>
</dbReference>